<comment type="caution">
    <text evidence="2">The sequence shown here is derived from an EMBL/GenBank/DDBJ whole genome shotgun (WGS) entry which is preliminary data.</text>
</comment>
<accession>A0ABS8SN93</accession>
<feature type="coiled-coil region" evidence="1">
    <location>
        <begin position="144"/>
        <end position="181"/>
    </location>
</feature>
<proteinExistence type="predicted"/>
<dbReference type="Proteomes" id="UP000823775">
    <property type="component" value="Unassembled WGS sequence"/>
</dbReference>
<keyword evidence="3" id="KW-1185">Reference proteome</keyword>
<reference evidence="2 3" key="1">
    <citation type="journal article" date="2021" name="BMC Genomics">
        <title>Datura genome reveals duplications of psychoactive alkaloid biosynthetic genes and high mutation rate following tissue culture.</title>
        <authorList>
            <person name="Rajewski A."/>
            <person name="Carter-House D."/>
            <person name="Stajich J."/>
            <person name="Litt A."/>
        </authorList>
    </citation>
    <scope>NUCLEOTIDE SEQUENCE [LARGE SCALE GENOMIC DNA]</scope>
    <source>
        <strain evidence="2">AR-01</strain>
    </source>
</reference>
<evidence type="ECO:0000313" key="3">
    <source>
        <dbReference type="Proteomes" id="UP000823775"/>
    </source>
</evidence>
<evidence type="ECO:0000313" key="2">
    <source>
        <dbReference type="EMBL" id="MCD7460421.1"/>
    </source>
</evidence>
<keyword evidence="1" id="KW-0175">Coiled coil</keyword>
<name>A0ABS8SN93_DATST</name>
<evidence type="ECO:0000256" key="1">
    <source>
        <dbReference type="SAM" id="Coils"/>
    </source>
</evidence>
<organism evidence="2 3">
    <name type="scientific">Datura stramonium</name>
    <name type="common">Jimsonweed</name>
    <name type="synonym">Common thornapple</name>
    <dbReference type="NCBI Taxonomy" id="4076"/>
    <lineage>
        <taxon>Eukaryota</taxon>
        <taxon>Viridiplantae</taxon>
        <taxon>Streptophyta</taxon>
        <taxon>Embryophyta</taxon>
        <taxon>Tracheophyta</taxon>
        <taxon>Spermatophyta</taxon>
        <taxon>Magnoliopsida</taxon>
        <taxon>eudicotyledons</taxon>
        <taxon>Gunneridae</taxon>
        <taxon>Pentapetalae</taxon>
        <taxon>asterids</taxon>
        <taxon>lamiids</taxon>
        <taxon>Solanales</taxon>
        <taxon>Solanaceae</taxon>
        <taxon>Solanoideae</taxon>
        <taxon>Datureae</taxon>
        <taxon>Datura</taxon>
    </lineage>
</organism>
<gene>
    <name evidence="2" type="ORF">HAX54_043517</name>
</gene>
<sequence length="193" mass="22034">MHLASGGKGLQDKYKMTDEISQLEKQHLGRERSNRNTGKDVVLSVEASSSYDYRNVSEPIQKSGPSIQNDARTIKLIMLPLEEAVSNPNHEASMKEALTILAGNLSLFTDGQTKQLLEFNFEFTIIPYSWRDCYQSRIICQNFLAEFEKTKSLLETSAKEEEDLEDRYTQLESKEKEMMAQLEAIQTGRNEIT</sequence>
<dbReference type="EMBL" id="JACEIK010000652">
    <property type="protein sequence ID" value="MCD7460421.1"/>
    <property type="molecule type" value="Genomic_DNA"/>
</dbReference>
<protein>
    <submittedName>
        <fullName evidence="2">Uncharacterized protein</fullName>
    </submittedName>
</protein>